<evidence type="ECO:0000256" key="1">
    <source>
        <dbReference type="ARBA" id="ARBA00004442"/>
    </source>
</evidence>
<comment type="subcellular location">
    <subcellularLocation>
        <location evidence="1">Cell outer membrane</location>
    </subcellularLocation>
</comment>
<feature type="non-terminal residue" evidence="6">
    <location>
        <position position="1"/>
    </location>
</feature>
<dbReference type="Gene3D" id="1.25.40.390">
    <property type="match status" value="1"/>
</dbReference>
<proteinExistence type="predicted"/>
<protein>
    <submittedName>
        <fullName evidence="6">Lipoprotein</fullName>
    </submittedName>
</protein>
<feature type="domain" description="RagB/SusD" evidence="5">
    <location>
        <begin position="29"/>
        <end position="145"/>
    </location>
</feature>
<evidence type="ECO:0000313" key="6">
    <source>
        <dbReference type="EMBL" id="EJW98217.1"/>
    </source>
</evidence>
<sequence length="184" mass="21314">KLSIQWEYIDKANGLGYPHTVNVAFSTDETLLCRAEAYVLSKEHNYAKALEDINLWIESHSMRSKDTGKDLTETDVNNYYNSLPYQPLIINKDRERSIKKKLNPEGFIVNPGTEENLIQLILQLRRLETLQEGLRWFDLKRYGIEFAHNRAGEMPVVLTKDDPRRAIQLPQDVITSGMEPNPRN</sequence>
<evidence type="ECO:0000256" key="2">
    <source>
        <dbReference type="ARBA" id="ARBA00022729"/>
    </source>
</evidence>
<name>J9G8X4_9ZZZZ</name>
<dbReference type="InterPro" id="IPR012944">
    <property type="entry name" value="SusD_RagB_dom"/>
</dbReference>
<evidence type="ECO:0000259" key="5">
    <source>
        <dbReference type="Pfam" id="PF07980"/>
    </source>
</evidence>
<keyword evidence="4" id="KW-0998">Cell outer membrane</keyword>
<evidence type="ECO:0000256" key="3">
    <source>
        <dbReference type="ARBA" id="ARBA00023136"/>
    </source>
</evidence>
<dbReference type="SUPFAM" id="SSF48452">
    <property type="entry name" value="TPR-like"/>
    <property type="match status" value="1"/>
</dbReference>
<dbReference type="AlphaFoldDB" id="J9G8X4"/>
<dbReference type="Pfam" id="PF07980">
    <property type="entry name" value="SusD_RagB"/>
    <property type="match status" value="1"/>
</dbReference>
<evidence type="ECO:0000256" key="4">
    <source>
        <dbReference type="ARBA" id="ARBA00023237"/>
    </source>
</evidence>
<accession>J9G8X4</accession>
<keyword evidence="6" id="KW-0449">Lipoprotein</keyword>
<dbReference type="GO" id="GO:0009279">
    <property type="term" value="C:cell outer membrane"/>
    <property type="evidence" value="ECO:0007669"/>
    <property type="project" value="UniProtKB-SubCell"/>
</dbReference>
<organism evidence="6">
    <name type="scientific">gut metagenome</name>
    <dbReference type="NCBI Taxonomy" id="749906"/>
    <lineage>
        <taxon>unclassified sequences</taxon>
        <taxon>metagenomes</taxon>
        <taxon>organismal metagenomes</taxon>
    </lineage>
</organism>
<comment type="caution">
    <text evidence="6">The sequence shown here is derived from an EMBL/GenBank/DDBJ whole genome shotgun (WGS) entry which is preliminary data.</text>
</comment>
<dbReference type="EMBL" id="AMCI01004376">
    <property type="protein sequence ID" value="EJW98217.1"/>
    <property type="molecule type" value="Genomic_DNA"/>
</dbReference>
<keyword evidence="2" id="KW-0732">Signal</keyword>
<keyword evidence="3" id="KW-0472">Membrane</keyword>
<dbReference type="InterPro" id="IPR011990">
    <property type="entry name" value="TPR-like_helical_dom_sf"/>
</dbReference>
<gene>
    <name evidence="6" type="ORF">EVA_13675</name>
</gene>
<reference evidence="6" key="1">
    <citation type="journal article" date="2012" name="PLoS ONE">
        <title>Gene sets for utilization of primary and secondary nutrition supplies in the distal gut of endangered iberian lynx.</title>
        <authorList>
            <person name="Alcaide M."/>
            <person name="Messina E."/>
            <person name="Richter M."/>
            <person name="Bargiela R."/>
            <person name="Peplies J."/>
            <person name="Huws S.A."/>
            <person name="Newbold C.J."/>
            <person name="Golyshin P.N."/>
            <person name="Simon M.A."/>
            <person name="Lopez G."/>
            <person name="Yakimov M.M."/>
            <person name="Ferrer M."/>
        </authorList>
    </citation>
    <scope>NUCLEOTIDE SEQUENCE</scope>
</reference>